<dbReference type="InterPro" id="IPR056473">
    <property type="entry name" value="HEAT_Utp10/HEAT1"/>
</dbReference>
<dbReference type="PROSITE" id="PS50077">
    <property type="entry name" value="HEAT_REPEAT"/>
    <property type="match status" value="2"/>
</dbReference>
<dbReference type="GO" id="GO:0030686">
    <property type="term" value="C:90S preribosome"/>
    <property type="evidence" value="ECO:0007669"/>
    <property type="project" value="TreeGrafter"/>
</dbReference>
<comment type="subunit">
    <text evidence="3 12">Component of the ribosomal small subunit (SSU) processome.</text>
</comment>
<comment type="similarity">
    <text evidence="2 12">Belongs to the HEATR1/UTP10 family.</text>
</comment>
<dbReference type="GO" id="GO:0045943">
    <property type="term" value="P:positive regulation of transcription by RNA polymerase I"/>
    <property type="evidence" value="ECO:0007669"/>
    <property type="project" value="TreeGrafter"/>
</dbReference>
<dbReference type="GeneID" id="54282798"/>
<dbReference type="GO" id="GO:0000462">
    <property type="term" value="P:maturation of SSU-rRNA from tricistronic rRNA transcript (SSU-rRNA, 5.8S rRNA, LSU-rRNA)"/>
    <property type="evidence" value="ECO:0007669"/>
    <property type="project" value="TreeGrafter"/>
</dbReference>
<feature type="repeat" description="HEAT" evidence="11">
    <location>
        <begin position="1732"/>
        <end position="1765"/>
    </location>
</feature>
<protein>
    <recommendedName>
        <fullName evidence="4 12">U3 small nucleolar RNA-associated protein 10</fullName>
    </recommendedName>
</protein>
<feature type="compositionally biased region" description="Polar residues" evidence="13">
    <location>
        <begin position="473"/>
        <end position="482"/>
    </location>
</feature>
<keyword evidence="9 12" id="KW-0687">Ribonucleoprotein</keyword>
<proteinExistence type="inferred from homology"/>
<dbReference type="InterPro" id="IPR022125">
    <property type="entry name" value="U3snoRNP10_N"/>
</dbReference>
<dbReference type="PANTHER" id="PTHR13457">
    <property type="entry name" value="BAP28"/>
    <property type="match status" value="1"/>
</dbReference>
<dbReference type="GO" id="GO:0030515">
    <property type="term" value="F:snoRNA binding"/>
    <property type="evidence" value="ECO:0007669"/>
    <property type="project" value="TreeGrafter"/>
</dbReference>
<feature type="region of interest" description="Disordered" evidence="13">
    <location>
        <begin position="865"/>
        <end position="885"/>
    </location>
</feature>
<dbReference type="Gene3D" id="1.25.10.10">
    <property type="entry name" value="Leucine-rich Repeat Variant"/>
    <property type="match status" value="4"/>
</dbReference>
<evidence type="ECO:0000256" key="13">
    <source>
        <dbReference type="SAM" id="MobiDB-lite"/>
    </source>
</evidence>
<feature type="compositionally biased region" description="Acidic residues" evidence="13">
    <location>
        <begin position="459"/>
        <end position="470"/>
    </location>
</feature>
<keyword evidence="16" id="KW-1185">Reference proteome</keyword>
<dbReference type="InterPro" id="IPR011989">
    <property type="entry name" value="ARM-like"/>
</dbReference>
<dbReference type="InterPro" id="IPR012954">
    <property type="entry name" value="BP28_C_dom"/>
</dbReference>
<sequence length="1771" mass="195849">MSSLQQQLAAIAATSTHQLDLKAQKTAHGKSLLFESRVAASQSFDLIFSICYEGFRDLCALDQRFLSFARTLFSEQSKSEDRTQMTKKENDELDRVLESFITLVGSRILLKPAEKALEWLVRRFRVHEYNTETLVLSYLPYHSTPQFLALLSILPSTPPPTLRFLQPYLAPPTNPPREAIVYTAVNTPALFAALQSYVVKSLQAKHHGASLLSFWASVTAQALDAILDASRSGRREIQDQRTEQVLLRILPALNECLKLSDIPDANLGCYMILIILVTKASFEDKVLDSLLEAVIRSYGLETADGCLTCLAIIAEERSSITLPIPVEKRLFRIPDLPQALEVLATKCRAERLALGSALASLDRLSHGKHPEESREIFQRILESSILGPSYKSAAVSSFFRVFEESTPGSEAHGQLLELLSQLSESMHLAPLLQTIAQANGIDMDAMGVTVQVSLQVEDQGNENSDEEMLDVGETSQQEEQPSITLPKIDDSTFFCENVSSFSGALATFERAVVSKQAAQLLASKELETQNGHSKPLFLSFLVRTWSTSSSVPTRIEAIVSTTKFIKKTETAIDLQILIPYLLLALSDPAPAVRRAAATCIATLTEKSMGNGAKTEIWASSTFYGQKSSSISHLKSGECAQLLSSLFVPMLEECVMDSTSAIRLVRESLEGSKSIKTQAGPSLKSSVRGSALTFFASHIAVTPLLQARLRLLPIFNFTGKHAIGVRTTHIIPTIRTWCSLSNEEASSRCAAANINLSTANAVHLGGIVAREHESVKILQDLISGDLRTDNLDVVSAAFDRLIAVWTSIKSETRLSIGQILLDLALQEKHISESEKLRCNRSLEALRVLRLDTAILSDFIESIPNALQMPEGPPTKKRRRSSRNEMVRAEIQSPEDVSKLLRRTTIVLELIEASSPGDHPVLLKNLFGILGDLQQLRHQSGSDLVYLQSLVLGSLTPIVDRLKDDRNAAEYQASVRADLLVDCIRHSTNPQVQSAALLLIASLASWVPEVVLHNLMPIFTFIGSTLLRQTDDYSAHVVDQTISRVVPQLAESLRKRDKNLITGVADLLLSFTAAFEHVPLHRRLRLFSELARTLGPDDSLSAIIALLVDRYPNSTEPRKFVPGLLLQFDPVTTLKAFKGYLALVSDGCSEKRKISDVLFSLNEKQPTQVENALNQLLGALAELAANQTIHTHIAKAFRKNRDRSLPRAVFADIIESIIQLSKQVAGRPKLNESCRRVLTKCLDLLPTIDLISSAELLLSNPDPKVQVAAVRSVELRAGSVVQHDQQSVDSLLSFLPQADALLQKSEDIDVKAVTVSCIDRVIERFGKKDVTAVESVARTIAGAQSLASKEDRVRILSLLCITSIVDVLEEEAISLLPTVLPIAFKYLEESITEEKRGLHNAVFALLTNIVDRLAFMFSREYLIPALKLSHRSAVGDLGDSCDESRRGFYQSLSAGLEAQEIFVAIKSTWSAALSNGYESSREMLDLILATIENQTKSKMVKASSTLFNVLLETFDIRRAITAEATKATLEEDELELLETALIESIIAMTLKLNDSLFRPFFVQLVDAANSSSKQVKSHSITLCKFLAAFFDRFKSIVTSYSSYIIEHTVSLLNYIAQNPEESDLQTAVLKALQKSFQHDQDGFWQSPSHYSQILVPLLTQLTLPPQESATPVIPTITELATASASSVDNHREMNAILLKYMRSESASTRLATVKCEQSLTKRLGEEWLALLPEMLPFISELREDDDEEVERETQRWINMVEEILGEDLEAMLQ</sequence>
<feature type="domain" description="BP28 C-terminal" evidence="14">
    <location>
        <begin position="1494"/>
        <end position="1641"/>
    </location>
</feature>
<keyword evidence="6 12" id="KW-0698">rRNA processing</keyword>
<evidence type="ECO:0000256" key="8">
    <source>
        <dbReference type="ARBA" id="ARBA00023242"/>
    </source>
</evidence>
<comment type="function">
    <text evidence="10">Involved in nucleolar processing of pre-18S ribosomal RNA. Involved in ribosome biosynthesis.</text>
</comment>
<accession>A0A6A5XDX1</accession>
<evidence type="ECO:0000259" key="14">
    <source>
        <dbReference type="SMART" id="SM01036"/>
    </source>
</evidence>
<gene>
    <name evidence="15" type="ORF">BU24DRAFT_399265</name>
</gene>
<dbReference type="EMBL" id="ML978075">
    <property type="protein sequence ID" value="KAF2011080.1"/>
    <property type="molecule type" value="Genomic_DNA"/>
</dbReference>
<dbReference type="GO" id="GO:0032040">
    <property type="term" value="C:small-subunit processome"/>
    <property type="evidence" value="ECO:0007669"/>
    <property type="project" value="TreeGrafter"/>
</dbReference>
<feature type="repeat" description="HEAT" evidence="11">
    <location>
        <begin position="577"/>
        <end position="615"/>
    </location>
</feature>
<evidence type="ECO:0000256" key="1">
    <source>
        <dbReference type="ARBA" id="ARBA00004604"/>
    </source>
</evidence>
<evidence type="ECO:0000256" key="4">
    <source>
        <dbReference type="ARBA" id="ARBA00015399"/>
    </source>
</evidence>
<dbReference type="SUPFAM" id="SSF48371">
    <property type="entry name" value="ARM repeat"/>
    <property type="match status" value="2"/>
</dbReference>
<dbReference type="PANTHER" id="PTHR13457:SF1">
    <property type="entry name" value="HEAT REPEAT-CONTAINING PROTEIN 1"/>
    <property type="match status" value="1"/>
</dbReference>
<evidence type="ECO:0000256" key="2">
    <source>
        <dbReference type="ARBA" id="ARBA00010559"/>
    </source>
</evidence>
<evidence type="ECO:0000256" key="12">
    <source>
        <dbReference type="RuleBase" id="RU367065"/>
    </source>
</evidence>
<feature type="region of interest" description="Disordered" evidence="13">
    <location>
        <begin position="459"/>
        <end position="482"/>
    </location>
</feature>
<dbReference type="SMART" id="SM01036">
    <property type="entry name" value="BP28CT"/>
    <property type="match status" value="1"/>
</dbReference>
<dbReference type="OrthoDB" id="31183at2759"/>
<dbReference type="Pfam" id="PF12397">
    <property type="entry name" value="U3snoRNP10"/>
    <property type="match status" value="1"/>
</dbReference>
<evidence type="ECO:0000256" key="9">
    <source>
        <dbReference type="ARBA" id="ARBA00023274"/>
    </source>
</evidence>
<keyword evidence="8 12" id="KW-0539">Nucleus</keyword>
<evidence type="ECO:0000256" key="11">
    <source>
        <dbReference type="PROSITE-ProRule" id="PRU00103"/>
    </source>
</evidence>
<evidence type="ECO:0000256" key="5">
    <source>
        <dbReference type="ARBA" id="ARBA00022517"/>
    </source>
</evidence>
<organism evidence="15 16">
    <name type="scientific">Aaosphaeria arxii CBS 175.79</name>
    <dbReference type="NCBI Taxonomy" id="1450172"/>
    <lineage>
        <taxon>Eukaryota</taxon>
        <taxon>Fungi</taxon>
        <taxon>Dikarya</taxon>
        <taxon>Ascomycota</taxon>
        <taxon>Pezizomycotina</taxon>
        <taxon>Dothideomycetes</taxon>
        <taxon>Pleosporomycetidae</taxon>
        <taxon>Pleosporales</taxon>
        <taxon>Pleosporales incertae sedis</taxon>
        <taxon>Aaosphaeria</taxon>
    </lineage>
</organism>
<comment type="subcellular location">
    <subcellularLocation>
        <location evidence="1 12">Nucleus</location>
        <location evidence="1 12">Nucleolus</location>
    </subcellularLocation>
</comment>
<dbReference type="Proteomes" id="UP000799778">
    <property type="component" value="Unassembled WGS sequence"/>
</dbReference>
<keyword evidence="7" id="KW-0677">Repeat</keyword>
<reference evidence="15" key="1">
    <citation type="journal article" date="2020" name="Stud. Mycol.">
        <title>101 Dothideomycetes genomes: a test case for predicting lifestyles and emergence of pathogens.</title>
        <authorList>
            <person name="Haridas S."/>
            <person name="Albert R."/>
            <person name="Binder M."/>
            <person name="Bloem J."/>
            <person name="Labutti K."/>
            <person name="Salamov A."/>
            <person name="Andreopoulos B."/>
            <person name="Baker S."/>
            <person name="Barry K."/>
            <person name="Bills G."/>
            <person name="Bluhm B."/>
            <person name="Cannon C."/>
            <person name="Castanera R."/>
            <person name="Culley D."/>
            <person name="Daum C."/>
            <person name="Ezra D."/>
            <person name="Gonzalez J."/>
            <person name="Henrissat B."/>
            <person name="Kuo A."/>
            <person name="Liang C."/>
            <person name="Lipzen A."/>
            <person name="Lutzoni F."/>
            <person name="Magnuson J."/>
            <person name="Mondo S."/>
            <person name="Nolan M."/>
            <person name="Ohm R."/>
            <person name="Pangilinan J."/>
            <person name="Park H.-J."/>
            <person name="Ramirez L."/>
            <person name="Alfaro M."/>
            <person name="Sun H."/>
            <person name="Tritt A."/>
            <person name="Yoshinaga Y."/>
            <person name="Zwiers L.-H."/>
            <person name="Turgeon B."/>
            <person name="Goodwin S."/>
            <person name="Spatafora J."/>
            <person name="Crous P."/>
            <person name="Grigoriev I."/>
        </authorList>
    </citation>
    <scope>NUCLEOTIDE SEQUENCE</scope>
    <source>
        <strain evidence="15">CBS 175.79</strain>
    </source>
</reference>
<name>A0A6A5XDX1_9PLEO</name>
<keyword evidence="5 12" id="KW-0690">Ribosome biogenesis</keyword>
<evidence type="ECO:0000256" key="6">
    <source>
        <dbReference type="ARBA" id="ARBA00022552"/>
    </source>
</evidence>
<dbReference type="InterPro" id="IPR016024">
    <property type="entry name" value="ARM-type_fold"/>
</dbReference>
<dbReference type="GO" id="GO:0034455">
    <property type="term" value="C:t-UTP complex"/>
    <property type="evidence" value="ECO:0007669"/>
    <property type="project" value="TreeGrafter"/>
</dbReference>
<dbReference type="Pfam" id="PF02985">
    <property type="entry name" value="HEAT"/>
    <property type="match status" value="1"/>
</dbReference>
<evidence type="ECO:0000256" key="3">
    <source>
        <dbReference type="ARBA" id="ARBA00011399"/>
    </source>
</evidence>
<dbReference type="InterPro" id="IPR040191">
    <property type="entry name" value="UTP10"/>
</dbReference>
<dbReference type="InterPro" id="IPR021133">
    <property type="entry name" value="HEAT_type_2"/>
</dbReference>
<evidence type="ECO:0000256" key="10">
    <source>
        <dbReference type="ARBA" id="ARBA00025076"/>
    </source>
</evidence>
<evidence type="ECO:0000256" key="7">
    <source>
        <dbReference type="ARBA" id="ARBA00022737"/>
    </source>
</evidence>
<dbReference type="Pfam" id="PF23243">
    <property type="entry name" value="HEAT_HEATR1"/>
    <property type="match status" value="1"/>
</dbReference>
<dbReference type="Pfam" id="PF08146">
    <property type="entry name" value="BP28CT"/>
    <property type="match status" value="1"/>
</dbReference>
<dbReference type="InterPro" id="IPR000357">
    <property type="entry name" value="HEAT"/>
</dbReference>
<evidence type="ECO:0000313" key="16">
    <source>
        <dbReference type="Proteomes" id="UP000799778"/>
    </source>
</evidence>
<dbReference type="RefSeq" id="XP_033379419.1">
    <property type="nucleotide sequence ID" value="XM_033525401.1"/>
</dbReference>
<evidence type="ECO:0000313" key="15">
    <source>
        <dbReference type="EMBL" id="KAF2011080.1"/>
    </source>
</evidence>